<evidence type="ECO:0000256" key="9">
    <source>
        <dbReference type="RuleBase" id="RU000489"/>
    </source>
</evidence>
<accession>A0A409YAD8</accession>
<sequence length="532" mass="56948">MPIAAVLKSLFLLSALIVVPFTPVEGTQIMHRPDNYKDSPNRFAVDSHPQTQVINRRQSGGKVSFAYFTNWGIYGANFQPTDINSAPLTHILYSFADTDASSGTIKLTDSYADEQKRFAGDTWDEPGNNVYGCIKQLYLLKLKQRNLKVLLSIGGWTYSQAGHFNFVTNPSARTNFVNSAVQLIEDYGFDGIDIDYEYPSTPELGQGLADLVTSLRTALNSLASRKGDSTPYLITAAVAAGPANYANLKVPQMNAAMNYWNVMAYDYAGSWLTFSDNQANVYGGARTGFSTDAAIKFYTGAGAPANKLVMGMPLYGRAFENTDGLGLPYSGIGPGSIEAGVYSYKALPLAGARVFENTTDITSYSYDSSKRELVSYDTPNIIKLKTQYIKSQGLAGSMFWELSTDRTGSDSLVSTAASVLGSLDQTPNHINYPNSKFDNIRSNMGGVKPPATTAPPTSTAPGTTTRPPTSTPPTSTPPTSGSCSGVAAWSSSVAYNGGTSVTYGGHLWTASWWSQADVPGGAAGVWVDKGAC</sequence>
<feature type="domain" description="GH18" evidence="12">
    <location>
        <begin position="62"/>
        <end position="423"/>
    </location>
</feature>
<dbReference type="EMBL" id="NHTK01001340">
    <property type="protein sequence ID" value="PPQ99959.1"/>
    <property type="molecule type" value="Genomic_DNA"/>
</dbReference>
<keyword evidence="11" id="KW-0732">Signal</keyword>
<dbReference type="Gene3D" id="3.20.20.80">
    <property type="entry name" value="Glycosidases"/>
    <property type="match status" value="1"/>
</dbReference>
<comment type="catalytic activity">
    <reaction evidence="1">
        <text>Random endo-hydrolysis of N-acetyl-beta-D-glucosaminide (1-&gt;4)-beta-linkages in chitin and chitodextrins.</text>
        <dbReference type="EC" id="3.2.1.14"/>
    </reaction>
</comment>
<dbReference type="InterPro" id="IPR036573">
    <property type="entry name" value="CBM_sf_5/12"/>
</dbReference>
<dbReference type="GO" id="GO:0008061">
    <property type="term" value="F:chitin binding"/>
    <property type="evidence" value="ECO:0007669"/>
    <property type="project" value="InterPro"/>
</dbReference>
<evidence type="ECO:0000256" key="1">
    <source>
        <dbReference type="ARBA" id="ARBA00000822"/>
    </source>
</evidence>
<dbReference type="PROSITE" id="PS51910">
    <property type="entry name" value="GH18_2"/>
    <property type="match status" value="1"/>
</dbReference>
<dbReference type="Gene3D" id="3.10.50.10">
    <property type="match status" value="1"/>
</dbReference>
<dbReference type="PANTHER" id="PTHR11177">
    <property type="entry name" value="CHITINASE"/>
    <property type="match status" value="1"/>
</dbReference>
<dbReference type="InterPro" id="IPR001579">
    <property type="entry name" value="Glyco_hydro_18_chit_AS"/>
</dbReference>
<proteinExistence type="inferred from homology"/>
<comment type="caution">
    <text evidence="13">The sequence shown here is derived from an EMBL/GenBank/DDBJ whole genome shotgun (WGS) entry which is preliminary data.</text>
</comment>
<dbReference type="GO" id="GO:0008843">
    <property type="term" value="F:endochitinase activity"/>
    <property type="evidence" value="ECO:0007669"/>
    <property type="project" value="UniProtKB-EC"/>
</dbReference>
<dbReference type="PANTHER" id="PTHR11177:SF317">
    <property type="entry name" value="CHITINASE 12-RELATED"/>
    <property type="match status" value="1"/>
</dbReference>
<dbReference type="InParanoid" id="A0A409YAD8"/>
<dbReference type="SUPFAM" id="SSF51055">
    <property type="entry name" value="Carbohydrate binding domain"/>
    <property type="match status" value="1"/>
</dbReference>
<dbReference type="Gene3D" id="2.10.10.20">
    <property type="entry name" value="Carbohydrate-binding module superfamily 5/12"/>
    <property type="match status" value="1"/>
</dbReference>
<dbReference type="InterPro" id="IPR017853">
    <property type="entry name" value="GH"/>
</dbReference>
<feature type="chain" id="PRO_5018990500" description="chitinase" evidence="11">
    <location>
        <begin position="27"/>
        <end position="532"/>
    </location>
</feature>
<dbReference type="PROSITE" id="PS01095">
    <property type="entry name" value="GH18_1"/>
    <property type="match status" value="1"/>
</dbReference>
<dbReference type="Pfam" id="PF00704">
    <property type="entry name" value="Glyco_hydro_18"/>
    <property type="match status" value="1"/>
</dbReference>
<dbReference type="InterPro" id="IPR001223">
    <property type="entry name" value="Glyco_hydro18_cat"/>
</dbReference>
<evidence type="ECO:0000256" key="3">
    <source>
        <dbReference type="ARBA" id="ARBA00012729"/>
    </source>
</evidence>
<dbReference type="SMART" id="SM00495">
    <property type="entry name" value="ChtBD3"/>
    <property type="match status" value="1"/>
</dbReference>
<gene>
    <name evidence="13" type="ORF">CVT24_009538</name>
</gene>
<dbReference type="InterPro" id="IPR029070">
    <property type="entry name" value="Chitinase_insertion_sf"/>
</dbReference>
<evidence type="ECO:0000256" key="2">
    <source>
        <dbReference type="ARBA" id="ARBA00008682"/>
    </source>
</evidence>
<dbReference type="InterPro" id="IPR011583">
    <property type="entry name" value="Chitinase_II/V-like_cat"/>
</dbReference>
<keyword evidence="8" id="KW-0624">Polysaccharide degradation</keyword>
<organism evidence="13 14">
    <name type="scientific">Panaeolus cyanescens</name>
    <dbReference type="NCBI Taxonomy" id="181874"/>
    <lineage>
        <taxon>Eukaryota</taxon>
        <taxon>Fungi</taxon>
        <taxon>Dikarya</taxon>
        <taxon>Basidiomycota</taxon>
        <taxon>Agaricomycotina</taxon>
        <taxon>Agaricomycetes</taxon>
        <taxon>Agaricomycetidae</taxon>
        <taxon>Agaricales</taxon>
        <taxon>Agaricineae</taxon>
        <taxon>Galeropsidaceae</taxon>
        <taxon>Panaeolus</taxon>
    </lineage>
</organism>
<feature type="signal peptide" evidence="11">
    <location>
        <begin position="1"/>
        <end position="26"/>
    </location>
</feature>
<dbReference type="InterPro" id="IPR003610">
    <property type="entry name" value="CBM5/12"/>
</dbReference>
<evidence type="ECO:0000256" key="4">
    <source>
        <dbReference type="ARBA" id="ARBA00022801"/>
    </source>
</evidence>
<dbReference type="FunFam" id="3.10.50.10:FF:000005">
    <property type="entry name" value="Endochitinase B1"/>
    <property type="match status" value="1"/>
</dbReference>
<dbReference type="SUPFAM" id="SSF51445">
    <property type="entry name" value="(Trans)glycosidases"/>
    <property type="match status" value="1"/>
</dbReference>
<feature type="compositionally biased region" description="Low complexity" evidence="10">
    <location>
        <begin position="449"/>
        <end position="468"/>
    </location>
</feature>
<dbReference type="GO" id="GO:0030246">
    <property type="term" value="F:carbohydrate binding"/>
    <property type="evidence" value="ECO:0007669"/>
    <property type="project" value="InterPro"/>
</dbReference>
<feature type="region of interest" description="Disordered" evidence="10">
    <location>
        <begin position="431"/>
        <end position="483"/>
    </location>
</feature>
<dbReference type="CDD" id="cd12215">
    <property type="entry name" value="ChiC_BD"/>
    <property type="match status" value="1"/>
</dbReference>
<protein>
    <recommendedName>
        <fullName evidence="3">chitinase</fullName>
        <ecNumber evidence="3">3.2.1.14</ecNumber>
    </recommendedName>
</protein>
<dbReference type="SMART" id="SM00636">
    <property type="entry name" value="Glyco_18"/>
    <property type="match status" value="1"/>
</dbReference>
<keyword evidence="14" id="KW-1185">Reference proteome</keyword>
<dbReference type="InterPro" id="IPR050314">
    <property type="entry name" value="Glycosyl_Hydrlase_18"/>
</dbReference>
<evidence type="ECO:0000256" key="7">
    <source>
        <dbReference type="ARBA" id="ARBA00023295"/>
    </source>
</evidence>
<feature type="compositionally biased region" description="Polar residues" evidence="10">
    <location>
        <begin position="431"/>
        <end position="442"/>
    </location>
</feature>
<dbReference type="CDD" id="cd06548">
    <property type="entry name" value="GH18_chitinase"/>
    <property type="match status" value="1"/>
</dbReference>
<dbReference type="STRING" id="181874.A0A409YAD8"/>
<dbReference type="GO" id="GO:0005576">
    <property type="term" value="C:extracellular region"/>
    <property type="evidence" value="ECO:0007669"/>
    <property type="project" value="InterPro"/>
</dbReference>
<comment type="similarity">
    <text evidence="2">Belongs to the glycosyl hydrolase 18 family. Chitinase class V subfamily.</text>
</comment>
<evidence type="ECO:0000256" key="8">
    <source>
        <dbReference type="ARBA" id="ARBA00023326"/>
    </source>
</evidence>
<evidence type="ECO:0000256" key="6">
    <source>
        <dbReference type="ARBA" id="ARBA00023277"/>
    </source>
</evidence>
<dbReference type="GO" id="GO:0006032">
    <property type="term" value="P:chitin catabolic process"/>
    <property type="evidence" value="ECO:0007669"/>
    <property type="project" value="UniProtKB-KW"/>
</dbReference>
<keyword evidence="6" id="KW-0119">Carbohydrate metabolism</keyword>
<evidence type="ECO:0000313" key="14">
    <source>
        <dbReference type="Proteomes" id="UP000284842"/>
    </source>
</evidence>
<keyword evidence="5" id="KW-0146">Chitin degradation</keyword>
<evidence type="ECO:0000259" key="12">
    <source>
        <dbReference type="PROSITE" id="PS51910"/>
    </source>
</evidence>
<keyword evidence="7 9" id="KW-0326">Glycosidase</keyword>
<evidence type="ECO:0000256" key="10">
    <source>
        <dbReference type="SAM" id="MobiDB-lite"/>
    </source>
</evidence>
<dbReference type="OrthoDB" id="76388at2759"/>
<reference evidence="13 14" key="1">
    <citation type="journal article" date="2018" name="Evol. Lett.">
        <title>Horizontal gene cluster transfer increased hallucinogenic mushroom diversity.</title>
        <authorList>
            <person name="Reynolds H.T."/>
            <person name="Vijayakumar V."/>
            <person name="Gluck-Thaler E."/>
            <person name="Korotkin H.B."/>
            <person name="Matheny P.B."/>
            <person name="Slot J.C."/>
        </authorList>
    </citation>
    <scope>NUCLEOTIDE SEQUENCE [LARGE SCALE GENOMIC DNA]</scope>
    <source>
        <strain evidence="13 14">2629</strain>
    </source>
</reference>
<dbReference type="Proteomes" id="UP000284842">
    <property type="component" value="Unassembled WGS sequence"/>
</dbReference>
<dbReference type="SUPFAM" id="SSF54556">
    <property type="entry name" value="Chitinase insertion domain"/>
    <property type="match status" value="1"/>
</dbReference>
<keyword evidence="4 9" id="KW-0378">Hydrolase</keyword>
<evidence type="ECO:0000256" key="11">
    <source>
        <dbReference type="SAM" id="SignalP"/>
    </source>
</evidence>
<dbReference type="GO" id="GO:0000272">
    <property type="term" value="P:polysaccharide catabolic process"/>
    <property type="evidence" value="ECO:0007669"/>
    <property type="project" value="UniProtKB-KW"/>
</dbReference>
<dbReference type="AlphaFoldDB" id="A0A409YAD8"/>
<name>A0A409YAD8_9AGAR</name>
<evidence type="ECO:0000256" key="5">
    <source>
        <dbReference type="ARBA" id="ARBA00023024"/>
    </source>
</evidence>
<evidence type="ECO:0000313" key="13">
    <source>
        <dbReference type="EMBL" id="PPQ99959.1"/>
    </source>
</evidence>
<dbReference type="Pfam" id="PF02839">
    <property type="entry name" value="CBM_5_12"/>
    <property type="match status" value="1"/>
</dbReference>
<dbReference type="EC" id="3.2.1.14" evidence="3"/>